<name>A0A2H4JI26_9CAUD</name>
<organism evidence="2">
    <name type="scientific">uncultured Caudovirales phage</name>
    <dbReference type="NCBI Taxonomy" id="2100421"/>
    <lineage>
        <taxon>Viruses</taxon>
        <taxon>Duplodnaviria</taxon>
        <taxon>Heunggongvirae</taxon>
        <taxon>Uroviricota</taxon>
        <taxon>Caudoviricetes</taxon>
        <taxon>Peduoviridae</taxon>
        <taxon>Maltschvirus</taxon>
        <taxon>Maltschvirus maltsch</taxon>
    </lineage>
</organism>
<keyword evidence="1" id="KW-0175">Coiled coil</keyword>
<proteinExistence type="predicted"/>
<gene>
    <name evidence="2" type="ORF">7F21_2</name>
</gene>
<dbReference type="EMBL" id="MF417986">
    <property type="protein sequence ID" value="ASN72928.1"/>
    <property type="molecule type" value="Genomic_DNA"/>
</dbReference>
<feature type="coiled-coil region" evidence="1">
    <location>
        <begin position="15"/>
        <end position="59"/>
    </location>
</feature>
<protein>
    <submittedName>
        <fullName evidence="2">Uncharacterized protein</fullName>
    </submittedName>
</protein>
<evidence type="ECO:0000313" key="2">
    <source>
        <dbReference type="EMBL" id="ASN72928.1"/>
    </source>
</evidence>
<accession>A0A2H4JI26</accession>
<sequence>MARKTIETLLDREQLLNMNNNFEELYTNVNNIKDKSNEIDNLKNELKDTIQKVEDTEIKDNSIDGSKIIDNSIEANKLAIFETNETSNLLDLTKIKKDTSLNTDGSIKSEQRYWLTDLIPFDASKNERLNITYGSYRIFTYDKNGNYIGPRSITQGDSLTIEPTSETKYIRISGAKSLSEVMINKGDALLPYEKPIQKGDIKLKDEYYNHFELENKSIQSQHIDDKAIQTNNIDNGTVTPEKTSFFTMYSSTNLLDLSKVLENTSIDLSGNVIKEEGRWLTDYIPLDASKGEQLNTTTGSYRVGNYDENKEPIGRRGITNDNKLIIENTSATKYVRVSGTKPLSEVMINKGDTLLPYEKNEGQSKPTIQQQHIPKISPDNCTHFEKSHNLFNRKTVLRNKKIDVDGSVIDQDKWVVSDKILANGSLVSFTTDFSVKWSVFDKNDKLILTGSKNSGRTDTLNLPNGASYFIVSVGETTLDRFMVNYGGESLPFEEFGYTLVSTNKAPITISSNIVPTQSGGGTVVQGGTIVHLENSKQISNEVSEVYLSKEKRNIYSTTKTSQLDYVEISTNSVDAEIVLSYSDEENNTVLANTSVPGELEELPLTLQNIVEYGYPDVEYLYYDPKKASYKIALKNLNFSNGFELSIRNSGASTINITTKIVGRYYV</sequence>
<evidence type="ECO:0000256" key="1">
    <source>
        <dbReference type="SAM" id="Coils"/>
    </source>
</evidence>
<reference evidence="2" key="1">
    <citation type="submission" date="2017-06" db="EMBL/GenBank/DDBJ databases">
        <title>Novel phages from South African skin metaviromes.</title>
        <authorList>
            <person name="van Zyl L.J."/>
            <person name="Abrahams Y."/>
            <person name="Stander E.A."/>
            <person name="Kirby B.M."/>
            <person name="Clavaud C."/>
            <person name="Farcet C."/>
            <person name="Breton L."/>
            <person name="Trindade M.I."/>
        </authorList>
    </citation>
    <scope>NUCLEOTIDE SEQUENCE</scope>
</reference>